<evidence type="ECO:0000256" key="25">
    <source>
        <dbReference type="ARBA" id="ARBA00041413"/>
    </source>
</evidence>
<reference evidence="29" key="1">
    <citation type="submission" date="2025-08" db="UniProtKB">
        <authorList>
            <consortium name="RefSeq"/>
        </authorList>
    </citation>
    <scope>IDENTIFICATION</scope>
    <source>
        <tissue evidence="29">Blood</tissue>
    </source>
</reference>
<keyword evidence="19" id="KW-0326">Glycosidase</keyword>
<dbReference type="SUPFAM" id="SSF50939">
    <property type="entry name" value="Sialidases"/>
    <property type="match status" value="1"/>
</dbReference>
<comment type="catalytic activity">
    <reaction evidence="1">
        <text>Hydrolysis of alpha-(2-&gt;3)-, alpha-(2-&gt;6)-, alpha-(2-&gt;8)- glycosidic linkages of terminal sialic acid residues in oligosaccharides, glycoproteins, glycolipids, colominic acid and synthetic substrates.</text>
        <dbReference type="EC" id="3.2.1.18"/>
    </reaction>
</comment>
<dbReference type="Gene3D" id="2.120.10.10">
    <property type="match status" value="1"/>
</dbReference>
<keyword evidence="9" id="KW-0597">Phosphoprotein</keyword>
<evidence type="ECO:0000256" key="23">
    <source>
        <dbReference type="ARBA" id="ARBA00040509"/>
    </source>
</evidence>
<keyword evidence="17" id="KW-0458">Lysosome</keyword>
<dbReference type="GeneID" id="136995869"/>
<dbReference type="RefSeq" id="XP_067172991.1">
    <property type="nucleotide sequence ID" value="XM_067316890.1"/>
</dbReference>
<dbReference type="PANTHER" id="PTHR10628:SF25">
    <property type="entry name" value="SIALIDASE-1"/>
    <property type="match status" value="1"/>
</dbReference>
<dbReference type="Proteomes" id="UP001652627">
    <property type="component" value="Unplaced"/>
</dbReference>
<comment type="subcellular location">
    <subcellularLocation>
        <location evidence="4">Cell membrane</location>
    </subcellularLocation>
    <subcellularLocation>
        <location evidence="5">Cytoplasmic vesicle</location>
    </subcellularLocation>
    <subcellularLocation>
        <location evidence="3">Lysosome lumen</location>
    </subcellularLocation>
    <subcellularLocation>
        <location evidence="2">Lysosome membrane</location>
        <topology evidence="2">Peripheral membrane protein</topology>
        <orientation evidence="2">Lumenal side</orientation>
    </subcellularLocation>
</comment>
<organism evidence="28 29">
    <name type="scientific">Apteryx mantelli</name>
    <name type="common">North Island brown kiwi</name>
    <dbReference type="NCBI Taxonomy" id="2696672"/>
    <lineage>
        <taxon>Eukaryota</taxon>
        <taxon>Metazoa</taxon>
        <taxon>Chordata</taxon>
        <taxon>Craniata</taxon>
        <taxon>Vertebrata</taxon>
        <taxon>Euteleostomi</taxon>
        <taxon>Archelosauria</taxon>
        <taxon>Archosauria</taxon>
        <taxon>Dinosauria</taxon>
        <taxon>Saurischia</taxon>
        <taxon>Theropoda</taxon>
        <taxon>Coelurosauria</taxon>
        <taxon>Aves</taxon>
        <taxon>Palaeognathae</taxon>
        <taxon>Apterygiformes</taxon>
        <taxon>Apterygidae</taxon>
        <taxon>Apteryx</taxon>
    </lineage>
</organism>
<keyword evidence="28" id="KW-1185">Reference proteome</keyword>
<evidence type="ECO:0000256" key="10">
    <source>
        <dbReference type="ARBA" id="ARBA00022729"/>
    </source>
</evidence>
<name>A0ABM4G727_9AVES</name>
<evidence type="ECO:0000256" key="12">
    <source>
        <dbReference type="ARBA" id="ARBA00022801"/>
    </source>
</evidence>
<dbReference type="EC" id="3.2.1.18" evidence="7"/>
<keyword evidence="10 26" id="KW-0732">Signal</keyword>
<evidence type="ECO:0000256" key="7">
    <source>
        <dbReference type="ARBA" id="ARBA00012733"/>
    </source>
</evidence>
<dbReference type="InterPro" id="IPR011040">
    <property type="entry name" value="Sialidase"/>
</dbReference>
<keyword evidence="15" id="KW-0472">Membrane</keyword>
<evidence type="ECO:0000256" key="24">
    <source>
        <dbReference type="ARBA" id="ARBA00041332"/>
    </source>
</evidence>
<dbReference type="PANTHER" id="PTHR10628">
    <property type="entry name" value="SIALIDASE"/>
    <property type="match status" value="1"/>
</dbReference>
<keyword evidence="8" id="KW-1003">Cell membrane</keyword>
<comment type="similarity">
    <text evidence="6">Belongs to the glycosyl hydrolase 33 family.</text>
</comment>
<dbReference type="CDD" id="cd15482">
    <property type="entry name" value="Sialidase_non-viral"/>
    <property type="match status" value="1"/>
</dbReference>
<keyword evidence="20" id="KW-0968">Cytoplasmic vesicle</keyword>
<evidence type="ECO:0000256" key="22">
    <source>
        <dbReference type="ARBA" id="ARBA00038519"/>
    </source>
</evidence>
<dbReference type="InterPro" id="IPR036278">
    <property type="entry name" value="Sialidase_sf"/>
</dbReference>
<keyword evidence="12" id="KW-0378">Hydrolase</keyword>
<keyword evidence="16" id="KW-0325">Glycoprotein</keyword>
<feature type="signal peptide" evidence="26">
    <location>
        <begin position="1"/>
        <end position="19"/>
    </location>
</feature>
<evidence type="ECO:0000256" key="16">
    <source>
        <dbReference type="ARBA" id="ARBA00023180"/>
    </source>
</evidence>
<evidence type="ECO:0000256" key="5">
    <source>
        <dbReference type="ARBA" id="ARBA00004541"/>
    </source>
</evidence>
<feature type="domain" description="Sialidase" evidence="27">
    <location>
        <begin position="63"/>
        <end position="345"/>
    </location>
</feature>
<evidence type="ECO:0000256" key="19">
    <source>
        <dbReference type="ARBA" id="ARBA00023295"/>
    </source>
</evidence>
<gene>
    <name evidence="29" type="primary">LOC136995869</name>
</gene>
<evidence type="ECO:0000313" key="28">
    <source>
        <dbReference type="Proteomes" id="UP001652627"/>
    </source>
</evidence>
<dbReference type="InterPro" id="IPR026856">
    <property type="entry name" value="Sialidase_fam"/>
</dbReference>
<protein>
    <recommendedName>
        <fullName evidence="23">Sialidase-1</fullName>
        <ecNumber evidence="7">3.2.1.18</ecNumber>
    </recommendedName>
    <alternativeName>
        <fullName evidence="25">Lysosomal sialidase</fullName>
    </alternativeName>
    <alternativeName>
        <fullName evidence="24">N-acetyl-alpha-neuraminidase 1</fullName>
    </alternativeName>
</protein>
<keyword evidence="18" id="KW-0119">Carbohydrate metabolism</keyword>
<evidence type="ECO:0000256" key="8">
    <source>
        <dbReference type="ARBA" id="ARBA00022475"/>
    </source>
</evidence>
<proteinExistence type="inferred from homology"/>
<accession>A0ABM4G727</accession>
<sequence>MAAPRALLALLGLAAAAAAREWVATPETVRPLVTQEQLLWVSGRALGAVDTFRVPLLAATGRGTLLAFAEARKHSAADVGAKFIACRRSIDGGATWSPTRFIADDGAAGDGLSLGAVVVAGAEVLLLYALCAHRAACGPPSTMLLRSRDDGVSWGAPRNLSDQVGTAVFAPGPGYGIQKRCEPARGRLVVCGHGSLERDGVSCLLSDDGGRNWRRGGALRGIPFGAAKRPFDFTPDECQPYELPDGSLVINIRNQNFYHCRCRMVARSWDGGRTLPPEAVTFDPALVDPAVAAGALVTAGLVFFSNPAHESQRVNLTLRWSFTNGTTWWGRGLQVWAGPSGYSTLAAPPPGAEGDAPSLYLIYEKGRSQSTESISLAKISIFGIL</sequence>
<evidence type="ECO:0000256" key="11">
    <source>
        <dbReference type="ARBA" id="ARBA00022737"/>
    </source>
</evidence>
<evidence type="ECO:0000256" key="18">
    <source>
        <dbReference type="ARBA" id="ARBA00023277"/>
    </source>
</evidence>
<evidence type="ECO:0000256" key="1">
    <source>
        <dbReference type="ARBA" id="ARBA00000427"/>
    </source>
</evidence>
<comment type="function">
    <text evidence="21">Catalyzes the removal of sialic acid (N-acetylneuraminic acid) moieties from glycoproteins and glycolipids. To be active, it is strictly dependent on its presence in the multienzyme complex. Appears to have a preference for alpha 2-3 and alpha 2-6 sialyl linkage.</text>
</comment>
<evidence type="ECO:0000256" key="26">
    <source>
        <dbReference type="SAM" id="SignalP"/>
    </source>
</evidence>
<feature type="chain" id="PRO_5046416367" description="Sialidase-1" evidence="26">
    <location>
        <begin position="20"/>
        <end position="385"/>
    </location>
</feature>
<evidence type="ECO:0000256" key="2">
    <source>
        <dbReference type="ARBA" id="ARBA00004207"/>
    </source>
</evidence>
<comment type="subunit">
    <text evidence="22">Interacts with cathepsin A (protective protein), beta-galactosidase and N-acetylgalactosamine-6-sulfate sulfatase in a multienzyme complex.</text>
</comment>
<evidence type="ECO:0000313" key="29">
    <source>
        <dbReference type="RefSeq" id="XP_067172991.1"/>
    </source>
</evidence>
<evidence type="ECO:0000256" key="17">
    <source>
        <dbReference type="ARBA" id="ARBA00023228"/>
    </source>
</evidence>
<evidence type="ECO:0000256" key="14">
    <source>
        <dbReference type="ARBA" id="ARBA00023098"/>
    </source>
</evidence>
<keyword evidence="13" id="KW-0442">Lipid degradation</keyword>
<evidence type="ECO:0000256" key="20">
    <source>
        <dbReference type="ARBA" id="ARBA00023329"/>
    </source>
</evidence>
<evidence type="ECO:0000259" key="27">
    <source>
        <dbReference type="Pfam" id="PF13088"/>
    </source>
</evidence>
<evidence type="ECO:0000256" key="21">
    <source>
        <dbReference type="ARBA" id="ARBA00037235"/>
    </source>
</evidence>
<evidence type="ECO:0000256" key="6">
    <source>
        <dbReference type="ARBA" id="ARBA00009348"/>
    </source>
</evidence>
<keyword evidence="14" id="KW-0443">Lipid metabolism</keyword>
<evidence type="ECO:0000256" key="3">
    <source>
        <dbReference type="ARBA" id="ARBA00004227"/>
    </source>
</evidence>
<evidence type="ECO:0000256" key="4">
    <source>
        <dbReference type="ARBA" id="ARBA00004236"/>
    </source>
</evidence>
<evidence type="ECO:0000256" key="15">
    <source>
        <dbReference type="ARBA" id="ARBA00023136"/>
    </source>
</evidence>
<evidence type="ECO:0000256" key="13">
    <source>
        <dbReference type="ARBA" id="ARBA00022963"/>
    </source>
</evidence>
<evidence type="ECO:0000256" key="9">
    <source>
        <dbReference type="ARBA" id="ARBA00022553"/>
    </source>
</evidence>
<dbReference type="Pfam" id="PF13088">
    <property type="entry name" value="BNR_2"/>
    <property type="match status" value="1"/>
</dbReference>
<keyword evidence="11" id="KW-0677">Repeat</keyword>